<dbReference type="GO" id="GO:0032049">
    <property type="term" value="P:cardiolipin biosynthetic process"/>
    <property type="evidence" value="ECO:0007669"/>
    <property type="project" value="UniProtKB-ARBA"/>
</dbReference>
<dbReference type="CDD" id="cd09110">
    <property type="entry name" value="PLDc_CLS_1"/>
    <property type="match status" value="1"/>
</dbReference>
<dbReference type="Gene3D" id="3.30.870.10">
    <property type="entry name" value="Endonuclease Chain A"/>
    <property type="match status" value="2"/>
</dbReference>
<dbReference type="CDD" id="cd09159">
    <property type="entry name" value="PLDc_ybhO_like_2"/>
    <property type="match status" value="1"/>
</dbReference>
<dbReference type="EC" id="2.7.8.-" evidence="2"/>
<dbReference type="SUPFAM" id="SSF56024">
    <property type="entry name" value="Phospholipase D/nuclease"/>
    <property type="match status" value="2"/>
</dbReference>
<proteinExistence type="predicted"/>
<dbReference type="PANTHER" id="PTHR21248">
    <property type="entry name" value="CARDIOLIPIN SYNTHASE"/>
    <property type="match status" value="1"/>
</dbReference>
<name>A0A3B1CY69_9ZZZZ</name>
<dbReference type="GO" id="GO:0008808">
    <property type="term" value="F:cardiolipin synthase activity"/>
    <property type="evidence" value="ECO:0007669"/>
    <property type="project" value="TreeGrafter"/>
</dbReference>
<feature type="domain" description="PLD phosphodiesterase" evidence="1">
    <location>
        <begin position="117"/>
        <end position="144"/>
    </location>
</feature>
<dbReference type="GO" id="GO:0016020">
    <property type="term" value="C:membrane"/>
    <property type="evidence" value="ECO:0007669"/>
    <property type="project" value="TreeGrafter"/>
</dbReference>
<dbReference type="Pfam" id="PF13091">
    <property type="entry name" value="PLDc_2"/>
    <property type="match status" value="2"/>
</dbReference>
<reference evidence="2" key="1">
    <citation type="submission" date="2018-06" db="EMBL/GenBank/DDBJ databases">
        <authorList>
            <person name="Zhirakovskaya E."/>
        </authorList>
    </citation>
    <scope>NUCLEOTIDE SEQUENCE</scope>
</reference>
<organism evidence="2">
    <name type="scientific">hydrothermal vent metagenome</name>
    <dbReference type="NCBI Taxonomy" id="652676"/>
    <lineage>
        <taxon>unclassified sequences</taxon>
        <taxon>metagenomes</taxon>
        <taxon>ecological metagenomes</taxon>
    </lineage>
</organism>
<gene>
    <name evidence="2" type="ORF">MNBD_NITROSPIRAE02-419</name>
</gene>
<sequence length="388" mass="45071">MIFNRKKIESILRERFVDGNMVLLLHRGPETFETIFRYLEKATDIICLEFYIYRNDETGERLAEILMRKASEGVDVYVLYDHFGSFGTPRSFWKRLAGTGIKVRASHPFTWKAPGTYLRRDHKKLIIIDGEVAFTGGLNIANEYSGFHLLHHPVKLKGRKLSAWRDTGVLLKGPAAMVLFEYFKKAWRLWTGEEIIFRKDPPFYPDGFPVIPIFASSARGRRRMRKLLYWSIENSQSGIHLTTAYFTPSLRMLSTLRKAVARGVRVRLLLPGRSDVLAAHYAARASFTKLLRNGIEIYTYSGTILHSKSYLFDSVWSIIGSANLDFQSLRKNDEGNVGILDERFGKEMLSIFENDIQMSERIALDEWLRRPFCEKIKERFFATFRKRL</sequence>
<dbReference type="InterPro" id="IPR001736">
    <property type="entry name" value="PLipase_D/transphosphatidylase"/>
</dbReference>
<dbReference type="SMART" id="SM00155">
    <property type="entry name" value="PLDc"/>
    <property type="match status" value="2"/>
</dbReference>
<feature type="domain" description="PLD phosphodiesterase" evidence="1">
    <location>
        <begin position="301"/>
        <end position="328"/>
    </location>
</feature>
<dbReference type="InterPro" id="IPR025202">
    <property type="entry name" value="PLD-like_dom"/>
</dbReference>
<evidence type="ECO:0000313" key="2">
    <source>
        <dbReference type="EMBL" id="VAX31491.1"/>
    </source>
</evidence>
<dbReference type="EMBL" id="UOGH01000205">
    <property type="protein sequence ID" value="VAX31491.1"/>
    <property type="molecule type" value="Genomic_DNA"/>
</dbReference>
<dbReference type="PROSITE" id="PS50035">
    <property type="entry name" value="PLD"/>
    <property type="match status" value="2"/>
</dbReference>
<evidence type="ECO:0000259" key="1">
    <source>
        <dbReference type="PROSITE" id="PS50035"/>
    </source>
</evidence>
<dbReference type="AlphaFoldDB" id="A0A3B1CY69"/>
<dbReference type="PANTHER" id="PTHR21248:SF22">
    <property type="entry name" value="PHOSPHOLIPASE D"/>
    <property type="match status" value="1"/>
</dbReference>
<keyword evidence="2" id="KW-0808">Transferase</keyword>
<protein>
    <submittedName>
        <fullName evidence="2">Cardiolipin synthetase</fullName>
        <ecNumber evidence="2">2.7.8.-</ecNumber>
    </submittedName>
</protein>
<accession>A0A3B1CY69</accession>